<dbReference type="EMBL" id="CM055734">
    <property type="protein sequence ID" value="KAJ8009613.1"/>
    <property type="molecule type" value="Genomic_DNA"/>
</dbReference>
<gene>
    <name evidence="1" type="ORF">DPEC_G00090720</name>
</gene>
<evidence type="ECO:0000313" key="2">
    <source>
        <dbReference type="Proteomes" id="UP001157502"/>
    </source>
</evidence>
<organism evidence="1 2">
    <name type="scientific">Dallia pectoralis</name>
    <name type="common">Alaska blackfish</name>
    <dbReference type="NCBI Taxonomy" id="75939"/>
    <lineage>
        <taxon>Eukaryota</taxon>
        <taxon>Metazoa</taxon>
        <taxon>Chordata</taxon>
        <taxon>Craniata</taxon>
        <taxon>Vertebrata</taxon>
        <taxon>Euteleostomi</taxon>
        <taxon>Actinopterygii</taxon>
        <taxon>Neopterygii</taxon>
        <taxon>Teleostei</taxon>
        <taxon>Protacanthopterygii</taxon>
        <taxon>Esociformes</taxon>
        <taxon>Umbridae</taxon>
        <taxon>Dallia</taxon>
    </lineage>
</organism>
<accession>A0ACC2H0P5</accession>
<keyword evidence="2" id="KW-1185">Reference proteome</keyword>
<dbReference type="Proteomes" id="UP001157502">
    <property type="component" value="Chromosome 7"/>
</dbReference>
<proteinExistence type="predicted"/>
<name>A0ACC2H0P5_DALPE</name>
<comment type="caution">
    <text evidence="1">The sequence shown here is derived from an EMBL/GenBank/DDBJ whole genome shotgun (WGS) entry which is preliminary data.</text>
</comment>
<reference evidence="1" key="1">
    <citation type="submission" date="2021-05" db="EMBL/GenBank/DDBJ databases">
        <authorList>
            <person name="Pan Q."/>
            <person name="Jouanno E."/>
            <person name="Zahm M."/>
            <person name="Klopp C."/>
            <person name="Cabau C."/>
            <person name="Louis A."/>
            <person name="Berthelot C."/>
            <person name="Parey E."/>
            <person name="Roest Crollius H."/>
            <person name="Montfort J."/>
            <person name="Robinson-Rechavi M."/>
            <person name="Bouchez O."/>
            <person name="Lampietro C."/>
            <person name="Lopez Roques C."/>
            <person name="Donnadieu C."/>
            <person name="Postlethwait J."/>
            <person name="Bobe J."/>
            <person name="Dillon D."/>
            <person name="Chandos A."/>
            <person name="von Hippel F."/>
            <person name="Guiguen Y."/>
        </authorList>
    </citation>
    <scope>NUCLEOTIDE SEQUENCE</scope>
    <source>
        <strain evidence="1">YG-Jan2019</strain>
    </source>
</reference>
<evidence type="ECO:0000313" key="1">
    <source>
        <dbReference type="EMBL" id="KAJ8009613.1"/>
    </source>
</evidence>
<protein>
    <submittedName>
        <fullName evidence="1">Uncharacterized protein</fullName>
    </submittedName>
</protein>
<sequence>MLLRALAFCPIVSRAGTDIEAAEKQLPDDKPVVLVVLHHTFNSDEIVPDSASKVTRSNVILTVDCLFHESRGGLLECLRNDTAINDILRKLNLSQTPRYANELHYKRQNIQMNLAFSSTYLRVKFRGLVAAGSRLSKVICVHANPYLHWLLFFLFYYLWLC</sequence>